<evidence type="ECO:0000313" key="8">
    <source>
        <dbReference type="EMBL" id="CAI2387303.1"/>
    </source>
</evidence>
<dbReference type="Pfam" id="PF00488">
    <property type="entry name" value="MutS_V"/>
    <property type="match status" value="1"/>
</dbReference>
<proteinExistence type="inferred from homology"/>
<evidence type="ECO:0000256" key="1">
    <source>
        <dbReference type="ARBA" id="ARBA00006271"/>
    </source>
</evidence>
<dbReference type="PROSITE" id="PS00486">
    <property type="entry name" value="DNA_MISMATCH_REPAIR_2"/>
    <property type="match status" value="1"/>
</dbReference>
<dbReference type="SUPFAM" id="SSF52540">
    <property type="entry name" value="P-loop containing nucleoside triphosphate hydrolases"/>
    <property type="match status" value="1"/>
</dbReference>
<keyword evidence="9" id="KW-1185">Reference proteome</keyword>
<evidence type="ECO:0000313" key="9">
    <source>
        <dbReference type="Proteomes" id="UP001295684"/>
    </source>
</evidence>
<dbReference type="InterPro" id="IPR036678">
    <property type="entry name" value="MutS_con_dom_sf"/>
</dbReference>
<dbReference type="Proteomes" id="UP001295684">
    <property type="component" value="Unassembled WGS sequence"/>
</dbReference>
<keyword evidence="2" id="KW-0547">Nucleotide-binding</keyword>
<evidence type="ECO:0000256" key="2">
    <source>
        <dbReference type="ARBA" id="ARBA00022741"/>
    </source>
</evidence>
<dbReference type="Pfam" id="PF05192">
    <property type="entry name" value="MutS_III"/>
    <property type="match status" value="1"/>
</dbReference>
<dbReference type="InterPro" id="IPR027417">
    <property type="entry name" value="P-loop_NTPase"/>
</dbReference>
<reference evidence="8" key="1">
    <citation type="submission" date="2023-07" db="EMBL/GenBank/DDBJ databases">
        <authorList>
            <consortium name="AG Swart"/>
            <person name="Singh M."/>
            <person name="Singh A."/>
            <person name="Seah K."/>
            <person name="Emmerich C."/>
        </authorList>
    </citation>
    <scope>NUCLEOTIDE SEQUENCE</scope>
    <source>
        <strain evidence="8">DP1</strain>
    </source>
</reference>
<dbReference type="InterPro" id="IPR007861">
    <property type="entry name" value="DNA_mismatch_repair_MutS_clamp"/>
</dbReference>
<evidence type="ECO:0000256" key="3">
    <source>
        <dbReference type="ARBA" id="ARBA00022840"/>
    </source>
</evidence>
<dbReference type="PANTHER" id="PTHR11361:SF35">
    <property type="entry name" value="DNA MISMATCH REPAIR PROTEIN MSH2"/>
    <property type="match status" value="1"/>
</dbReference>
<keyword evidence="5" id="KW-0234">DNA repair</keyword>
<dbReference type="Pfam" id="PF05190">
    <property type="entry name" value="MutS_IV"/>
    <property type="match status" value="1"/>
</dbReference>
<dbReference type="GO" id="GO:0006298">
    <property type="term" value="P:mismatch repair"/>
    <property type="evidence" value="ECO:0007669"/>
    <property type="project" value="InterPro"/>
</dbReference>
<dbReference type="InterPro" id="IPR000432">
    <property type="entry name" value="DNA_mismatch_repair_MutS_C"/>
</dbReference>
<dbReference type="GO" id="GO:0005524">
    <property type="term" value="F:ATP binding"/>
    <property type="evidence" value="ECO:0007669"/>
    <property type="project" value="UniProtKB-KW"/>
</dbReference>
<keyword evidence="5" id="KW-0227">DNA damage</keyword>
<dbReference type="InterPro" id="IPR007696">
    <property type="entry name" value="DNA_mismatch_repair_MutS_core"/>
</dbReference>
<sequence>MPKDLVEETEVNNTFLCVNFELTGPDKIVGACFVNTDTRCIQLTEFIDNDHFSNLESLIIQMNNSSRRDCRFEILVNMPNDKVFKQRIEDIIQLCEVHFVVGNRKDFNEAELEQMLETLAKDKGSLLFIEESSLKCALPACKAAIEFCNLLSARSNHQQFDIMKYTLENYLRLDIAAMKALNLFPMDGAEIKGNIDRRNDSLSIFNLLNKTKTSIGQRLLKKWLKQPIRDIEEINRRLDIVEFFVDNDSHRTAIQTENFHNFPDIDKLFAKFYKVKNNKRNNASLADCVKCYNLILSLEQLLEFLTGLEVEESNEISKCYISPLQTSLKEFEKLKEMIEESVDISQMKQGEYIINPEFSEELKNLNELINDTYQKIENLRAKIQEELTLRRISIQENTVHGFLFEVDKREGDNALRKTNLTHNIVSTKNKIMTFTCPELKILVNEFNELQSQYKMQQDVLVDRVLSIVSTYYPVLEKVANIVAELDVLVSFATASTNTSNAYVRPIIGEEEGEFILEDSRHPLIEAMNSSTCISNDCKMKKNESHMLIITGPNMGGKSTYIRQVAINALLAHVGCFIPCSKAVIPKLDSIIARVGAADHQMKGISTFMAEMLEASCMLKTATKNSLIIMDELGRGTSTDEGFGLAWAIAEYLANTIKCYTLFATHFHEMTKMEKEVPSVKNLYVSALAEGDKLTMLYQIKEGVIDRSYGIHVAEMLKFDPQILNEAKAIANMLETFDNEDIEKQTEDTEMEKV</sequence>
<dbReference type="Gene3D" id="3.30.420.110">
    <property type="entry name" value="MutS, connector domain"/>
    <property type="match status" value="1"/>
</dbReference>
<dbReference type="SMART" id="SM00533">
    <property type="entry name" value="MUTSd"/>
    <property type="match status" value="1"/>
</dbReference>
<dbReference type="SUPFAM" id="SSF48334">
    <property type="entry name" value="DNA repair protein MutS, domain III"/>
    <property type="match status" value="1"/>
</dbReference>
<dbReference type="GO" id="GO:0032301">
    <property type="term" value="C:MutSalpha complex"/>
    <property type="evidence" value="ECO:0007669"/>
    <property type="project" value="TreeGrafter"/>
</dbReference>
<evidence type="ECO:0000256" key="6">
    <source>
        <dbReference type="SAM" id="Coils"/>
    </source>
</evidence>
<organism evidence="8 9">
    <name type="scientific">Euplotes crassus</name>
    <dbReference type="NCBI Taxonomy" id="5936"/>
    <lineage>
        <taxon>Eukaryota</taxon>
        <taxon>Sar</taxon>
        <taxon>Alveolata</taxon>
        <taxon>Ciliophora</taxon>
        <taxon>Intramacronucleata</taxon>
        <taxon>Spirotrichea</taxon>
        <taxon>Hypotrichia</taxon>
        <taxon>Euplotida</taxon>
        <taxon>Euplotidae</taxon>
        <taxon>Moneuplotes</taxon>
    </lineage>
</organism>
<keyword evidence="4" id="KW-0238">DNA-binding</keyword>
<dbReference type="GO" id="GO:0006312">
    <property type="term" value="P:mitotic recombination"/>
    <property type="evidence" value="ECO:0007669"/>
    <property type="project" value="TreeGrafter"/>
</dbReference>
<feature type="coiled-coil region" evidence="6">
    <location>
        <begin position="359"/>
        <end position="389"/>
    </location>
</feature>
<keyword evidence="6" id="KW-0175">Coiled coil</keyword>
<dbReference type="PANTHER" id="PTHR11361">
    <property type="entry name" value="DNA MISMATCH REPAIR PROTEIN MUTS FAMILY MEMBER"/>
    <property type="match status" value="1"/>
</dbReference>
<feature type="domain" description="DNA mismatch repair proteins mutS family" evidence="7">
    <location>
        <begin position="625"/>
        <end position="641"/>
    </location>
</feature>
<evidence type="ECO:0000256" key="4">
    <source>
        <dbReference type="ARBA" id="ARBA00023125"/>
    </source>
</evidence>
<dbReference type="Gene3D" id="3.40.50.300">
    <property type="entry name" value="P-loop containing nucleotide triphosphate hydrolases"/>
    <property type="match status" value="1"/>
</dbReference>
<dbReference type="PIRSF" id="PIRSF005813">
    <property type="entry name" value="MSH2"/>
    <property type="match status" value="1"/>
</dbReference>
<evidence type="ECO:0000256" key="5">
    <source>
        <dbReference type="ARBA" id="ARBA00023204"/>
    </source>
</evidence>
<keyword evidence="3" id="KW-0067">ATP-binding</keyword>
<protein>
    <recommendedName>
        <fullName evidence="7">DNA mismatch repair proteins mutS family domain-containing protein</fullName>
    </recommendedName>
</protein>
<comment type="similarity">
    <text evidence="1">Belongs to the DNA mismatch repair MutS family.</text>
</comment>
<dbReference type="InterPro" id="IPR011184">
    <property type="entry name" value="DNA_mismatch_repair_Msh2"/>
</dbReference>
<dbReference type="InterPro" id="IPR045076">
    <property type="entry name" value="MutS"/>
</dbReference>
<dbReference type="Gene3D" id="1.10.1420.10">
    <property type="match status" value="2"/>
</dbReference>
<dbReference type="SMART" id="SM00534">
    <property type="entry name" value="MUTSac"/>
    <property type="match status" value="1"/>
</dbReference>
<name>A0AAD1YA29_EUPCR</name>
<dbReference type="GO" id="GO:0030983">
    <property type="term" value="F:mismatched DNA binding"/>
    <property type="evidence" value="ECO:0007669"/>
    <property type="project" value="InterPro"/>
</dbReference>
<dbReference type="EMBL" id="CAMPGE010029817">
    <property type="protein sequence ID" value="CAI2387303.1"/>
    <property type="molecule type" value="Genomic_DNA"/>
</dbReference>
<evidence type="ECO:0000259" key="7">
    <source>
        <dbReference type="PROSITE" id="PS00486"/>
    </source>
</evidence>
<accession>A0AAD1YA29</accession>
<dbReference type="GO" id="GO:0140664">
    <property type="term" value="F:ATP-dependent DNA damage sensor activity"/>
    <property type="evidence" value="ECO:0007669"/>
    <property type="project" value="InterPro"/>
</dbReference>
<gene>
    <name evidence="8" type="ORF">ECRASSUSDP1_LOCUS28933</name>
</gene>
<dbReference type="InterPro" id="IPR036187">
    <property type="entry name" value="DNA_mismatch_repair_MutS_sf"/>
</dbReference>
<dbReference type="AlphaFoldDB" id="A0AAD1YA29"/>
<comment type="caution">
    <text evidence="8">The sequence shown here is derived from an EMBL/GenBank/DDBJ whole genome shotgun (WGS) entry which is preliminary data.</text>
</comment>